<dbReference type="AlphaFoldDB" id="A0A918KN84"/>
<dbReference type="GO" id="GO:0008408">
    <property type="term" value="F:3'-5' exonuclease activity"/>
    <property type="evidence" value="ECO:0007669"/>
    <property type="project" value="InterPro"/>
</dbReference>
<dbReference type="HAMAP" id="MF_01902">
    <property type="entry name" value="DNApol_error_prone"/>
    <property type="match status" value="1"/>
</dbReference>
<dbReference type="GO" id="GO:0006281">
    <property type="term" value="P:DNA repair"/>
    <property type="evidence" value="ECO:0007669"/>
    <property type="project" value="UniProtKB-UniRule"/>
</dbReference>
<dbReference type="InterPro" id="IPR011708">
    <property type="entry name" value="DNA_pol3_alpha_NTPase_dom"/>
</dbReference>
<evidence type="ECO:0000256" key="1">
    <source>
        <dbReference type="ARBA" id="ARBA00004496"/>
    </source>
</evidence>
<evidence type="ECO:0000313" key="16">
    <source>
        <dbReference type="EMBL" id="GGX70096.1"/>
    </source>
</evidence>
<comment type="function">
    <text evidence="13">DNA polymerase involved in damage-induced mutagenesis and translesion synthesis (TLS). It is not the major replicative DNA polymerase.</text>
</comment>
<keyword evidence="5 13" id="KW-0963">Cytoplasm</keyword>
<proteinExistence type="inferred from homology"/>
<dbReference type="InterPro" id="IPR004805">
    <property type="entry name" value="DnaE2/DnaE/PolC"/>
</dbReference>
<keyword evidence="7 13" id="KW-0548">Nucleotidyltransferase</keyword>
<dbReference type="GO" id="GO:0005737">
    <property type="term" value="C:cytoplasm"/>
    <property type="evidence" value="ECO:0007669"/>
    <property type="project" value="UniProtKB-SubCell"/>
</dbReference>
<dbReference type="InterPro" id="IPR029460">
    <property type="entry name" value="DNAPol_HHH"/>
</dbReference>
<dbReference type="GO" id="GO:0003676">
    <property type="term" value="F:nucleic acid binding"/>
    <property type="evidence" value="ECO:0007669"/>
    <property type="project" value="InterPro"/>
</dbReference>
<dbReference type="Pfam" id="PF01336">
    <property type="entry name" value="tRNA_anti-codon"/>
    <property type="match status" value="1"/>
</dbReference>
<comment type="similarity">
    <text evidence="2 13">Belongs to the DNA polymerase type-C family. DnaE2 subfamily.</text>
</comment>
<dbReference type="GO" id="GO:0003887">
    <property type="term" value="F:DNA-directed DNA polymerase activity"/>
    <property type="evidence" value="ECO:0007669"/>
    <property type="project" value="UniProtKB-UniRule"/>
</dbReference>
<dbReference type="EC" id="2.7.7.7" evidence="3 13"/>
<dbReference type="Pfam" id="PF02811">
    <property type="entry name" value="PHP"/>
    <property type="match status" value="1"/>
</dbReference>
<organism evidence="16 17">
    <name type="scientific">Litorimonas cladophorae</name>
    <dbReference type="NCBI Taxonomy" id="1220491"/>
    <lineage>
        <taxon>Bacteria</taxon>
        <taxon>Pseudomonadati</taxon>
        <taxon>Pseudomonadota</taxon>
        <taxon>Alphaproteobacteria</taxon>
        <taxon>Maricaulales</taxon>
        <taxon>Robiginitomaculaceae</taxon>
    </lineage>
</organism>
<keyword evidence="11 13" id="KW-0234">DNA repair</keyword>
<evidence type="ECO:0000259" key="15">
    <source>
        <dbReference type="SMART" id="SM00481"/>
    </source>
</evidence>
<dbReference type="InterPro" id="IPR023073">
    <property type="entry name" value="DnaE2"/>
</dbReference>
<evidence type="ECO:0000313" key="17">
    <source>
        <dbReference type="Proteomes" id="UP000600865"/>
    </source>
</evidence>
<comment type="catalytic activity">
    <reaction evidence="12 13">
        <text>DNA(n) + a 2'-deoxyribonucleoside 5'-triphosphate = DNA(n+1) + diphosphate</text>
        <dbReference type="Rhea" id="RHEA:22508"/>
        <dbReference type="Rhea" id="RHEA-COMP:17339"/>
        <dbReference type="Rhea" id="RHEA-COMP:17340"/>
        <dbReference type="ChEBI" id="CHEBI:33019"/>
        <dbReference type="ChEBI" id="CHEBI:61560"/>
        <dbReference type="ChEBI" id="CHEBI:173112"/>
        <dbReference type="EC" id="2.7.7.7"/>
    </reaction>
</comment>
<dbReference type="EMBL" id="BMYV01000002">
    <property type="protein sequence ID" value="GGX70096.1"/>
    <property type="molecule type" value="Genomic_DNA"/>
</dbReference>
<dbReference type="Pfam" id="PF14579">
    <property type="entry name" value="HHH_6"/>
    <property type="match status" value="1"/>
</dbReference>
<evidence type="ECO:0000256" key="9">
    <source>
        <dbReference type="ARBA" id="ARBA00022763"/>
    </source>
</evidence>
<evidence type="ECO:0000256" key="4">
    <source>
        <dbReference type="ARBA" id="ARBA00017273"/>
    </source>
</evidence>
<evidence type="ECO:0000256" key="12">
    <source>
        <dbReference type="ARBA" id="ARBA00049244"/>
    </source>
</evidence>
<comment type="subcellular location">
    <subcellularLocation>
        <location evidence="1 13">Cytoplasm</location>
    </subcellularLocation>
</comment>
<evidence type="ECO:0000256" key="6">
    <source>
        <dbReference type="ARBA" id="ARBA00022679"/>
    </source>
</evidence>
<dbReference type="InterPro" id="IPR004365">
    <property type="entry name" value="NA-bd_OB_tRNA"/>
</dbReference>
<dbReference type="SUPFAM" id="SSF50249">
    <property type="entry name" value="Nucleic acid-binding proteins"/>
    <property type="match status" value="1"/>
</dbReference>
<evidence type="ECO:0000256" key="11">
    <source>
        <dbReference type="ARBA" id="ARBA00023204"/>
    </source>
</evidence>
<dbReference type="SMART" id="SM00481">
    <property type="entry name" value="POLIIIAc"/>
    <property type="match status" value="1"/>
</dbReference>
<comment type="caution">
    <text evidence="16">The sequence shown here is derived from an EMBL/GenBank/DDBJ whole genome shotgun (WGS) entry which is preliminary data.</text>
</comment>
<evidence type="ECO:0000256" key="2">
    <source>
        <dbReference type="ARBA" id="ARBA00007391"/>
    </source>
</evidence>
<keyword evidence="8 13" id="KW-0235">DNA replication</keyword>
<protein>
    <recommendedName>
        <fullName evidence="4 13">Error-prone DNA polymerase</fullName>
        <ecNumber evidence="3 13">2.7.7.7</ecNumber>
    </recommendedName>
</protein>
<keyword evidence="6 13" id="KW-0808">Transferase</keyword>
<keyword evidence="10 13" id="KW-0239">DNA-directed DNA polymerase</keyword>
<evidence type="ECO:0000256" key="5">
    <source>
        <dbReference type="ARBA" id="ARBA00022490"/>
    </source>
</evidence>
<accession>A0A918KN84</accession>
<keyword evidence="9 13" id="KW-0227">DNA damage</keyword>
<dbReference type="RefSeq" id="WP_189586269.1">
    <property type="nucleotide sequence ID" value="NZ_BMYV01000002.1"/>
</dbReference>
<reference evidence="16 17" key="1">
    <citation type="journal article" date="2014" name="Int. J. Syst. Evol. Microbiol.">
        <title>Complete genome sequence of Corynebacterium casei LMG S-19264T (=DSM 44701T), isolated from a smear-ripened cheese.</title>
        <authorList>
            <consortium name="US DOE Joint Genome Institute (JGI-PGF)"/>
            <person name="Walter F."/>
            <person name="Albersmeier A."/>
            <person name="Kalinowski J."/>
            <person name="Ruckert C."/>
        </authorList>
    </citation>
    <scope>NUCLEOTIDE SEQUENCE [LARGE SCALE GENOMIC DNA]</scope>
    <source>
        <strain evidence="16 17">KCTC 23968</strain>
    </source>
</reference>
<sequence length="1094" mass="121030">MSYAELNCLSNFTFLKGASHAEELVVRAVELGLSAIAIADTNSFAGIVRGHAGAKELGLTYLVAVRLILQDGAEIVAYPKTRKGYGNLCRLLTLGKRRAVKGQCVLTLEDVVEWGGECVFVLIEKPEHAVVLKAAFGADVFLALKPAYDGDDDARFAKRKQLSETLDVPLVSVGHVIMHTGRRRRLADVLSCIREKVKIDQLGRLAQPNAEARLKSEFEMRRLFAAYPEALANTQVIVERCPFSLDELKYEYPDEVTNGEDADARLRRLTQTGLKWRYPDGLTPRVQAMVAKELKLIAELNYARYFLTVYDIVAFARSQDILCQGRGSAANSVVCYALGITEASPETISMVFERFISEVRGEPPDIDVDFEHERREEVIQHIYQKYGRHRAGICSTVIHFRSRAAIREVGKAMGLSEDAVAALSSQVWGTNSRGVGDDRVASAGLDAADPRLRQTMELTHEIIGFPRHLSQHVGGFVITAGRLDEMCPVENAAMADRTIIEWDKDDIDKIGMLKIDVLALGMLTCIRKAFHLLGDWKGEHYALATIPQEDPEVYDMLCIADTLGVFQVESRAQMNFLPRMRPRTFYDLVIEVAVIRPGPIQGDMVHPYIKRRRGEEPVVYPSAALEPVLGKTLGIPLFQEQAMQIASVAAGFTPSEADQLRRALGTARGPGTIQKFKDRFIVGCVENGYDEDFACAVFRQLEGFSGYGFPESHAASFALLVYVSSWLKCHHPDVFCCALLNSQPMGFYAPAQIVRDAREHGVPVRPICVEHSYWDNVLEPAGNGQLAVRLGFRQIKGFREEDGDWISAARGNGYRSIDAVWRKAGLDRGALSKLAQADAFAAHGMNRRDALWAVKGLGGEKPLPLFANLGEGLPEGTANLPRMDLREEVFEDYIGTRLTLREHPVTLLQPDIGQTLPAKDLRETVDGRRVEVCGLVITRQRPGTASGVIFLTLEDGTGVSNIVVWPNMFEKKRKAVMTGRLLKIRGKLQREGIVTHVIANQITDMSYLLDTLGDAESAGKHINPSHDNADEARRPVPAKEARRAGKTSLGNNLSPAKDKSIPPKRNISGYYAGGGGARHPRQQANKLFPSRDFH</sequence>
<dbReference type="Gene3D" id="3.20.20.140">
    <property type="entry name" value="Metal-dependent hydrolases"/>
    <property type="match status" value="1"/>
</dbReference>
<feature type="domain" description="Polymerase/histidinol phosphatase N-terminal" evidence="15">
    <location>
        <begin position="4"/>
        <end position="71"/>
    </location>
</feature>
<dbReference type="Pfam" id="PF07733">
    <property type="entry name" value="DNA_pol3_alpha"/>
    <property type="match status" value="1"/>
</dbReference>
<keyword evidence="17" id="KW-1185">Reference proteome</keyword>
<dbReference type="Proteomes" id="UP000600865">
    <property type="component" value="Unassembled WGS sequence"/>
</dbReference>
<dbReference type="CDD" id="cd07434">
    <property type="entry name" value="PHP_PolIIIA_DnaE2"/>
    <property type="match status" value="1"/>
</dbReference>
<name>A0A918KN84_9PROT</name>
<dbReference type="Pfam" id="PF17657">
    <property type="entry name" value="DNA_pol3_finger"/>
    <property type="match status" value="1"/>
</dbReference>
<evidence type="ECO:0000256" key="14">
    <source>
        <dbReference type="SAM" id="MobiDB-lite"/>
    </source>
</evidence>
<dbReference type="InterPro" id="IPR003141">
    <property type="entry name" value="Pol/His_phosphatase_N"/>
</dbReference>
<evidence type="ECO:0000256" key="3">
    <source>
        <dbReference type="ARBA" id="ARBA00012417"/>
    </source>
</evidence>
<dbReference type="CDD" id="cd04485">
    <property type="entry name" value="DnaE_OBF"/>
    <property type="match status" value="1"/>
</dbReference>
<dbReference type="NCBIfam" id="NF004225">
    <property type="entry name" value="PRK05672.1"/>
    <property type="match status" value="1"/>
</dbReference>
<dbReference type="NCBIfam" id="TIGR00594">
    <property type="entry name" value="polc"/>
    <property type="match status" value="1"/>
</dbReference>
<dbReference type="InterPro" id="IPR040982">
    <property type="entry name" value="DNA_pol3_finger"/>
</dbReference>
<dbReference type="InterPro" id="IPR012340">
    <property type="entry name" value="NA-bd_OB-fold"/>
</dbReference>
<evidence type="ECO:0000256" key="8">
    <source>
        <dbReference type="ARBA" id="ARBA00022705"/>
    </source>
</evidence>
<gene>
    <name evidence="13 16" type="primary">dnaE2</name>
    <name evidence="16" type="ORF">GCM10011309_20180</name>
</gene>
<evidence type="ECO:0000256" key="10">
    <source>
        <dbReference type="ARBA" id="ARBA00022932"/>
    </source>
</evidence>
<feature type="compositionally biased region" description="Basic and acidic residues" evidence="14">
    <location>
        <begin position="1027"/>
        <end position="1043"/>
    </location>
</feature>
<dbReference type="GO" id="GO:0006260">
    <property type="term" value="P:DNA replication"/>
    <property type="evidence" value="ECO:0007669"/>
    <property type="project" value="UniProtKB-KW"/>
</dbReference>
<dbReference type="Gene3D" id="2.40.50.140">
    <property type="entry name" value="Nucleic acid-binding proteins"/>
    <property type="match status" value="1"/>
</dbReference>
<feature type="region of interest" description="Disordered" evidence="14">
    <location>
        <begin position="1018"/>
        <end position="1094"/>
    </location>
</feature>
<dbReference type="PANTHER" id="PTHR32294:SF4">
    <property type="entry name" value="ERROR-PRONE DNA POLYMERASE"/>
    <property type="match status" value="1"/>
</dbReference>
<dbReference type="PANTHER" id="PTHR32294">
    <property type="entry name" value="DNA POLYMERASE III SUBUNIT ALPHA"/>
    <property type="match status" value="1"/>
</dbReference>
<evidence type="ECO:0000256" key="7">
    <source>
        <dbReference type="ARBA" id="ARBA00022695"/>
    </source>
</evidence>
<evidence type="ECO:0000256" key="13">
    <source>
        <dbReference type="HAMAP-Rule" id="MF_01902"/>
    </source>
</evidence>
<dbReference type="InterPro" id="IPR004013">
    <property type="entry name" value="PHP_dom"/>
</dbReference>